<accession>A0ABT8R8R7</accession>
<dbReference type="PANTHER" id="PTHR23416">
    <property type="entry name" value="SIALIC ACID SYNTHASE-RELATED"/>
    <property type="match status" value="1"/>
</dbReference>
<protein>
    <submittedName>
        <fullName evidence="1">Acyltransferase</fullName>
        <ecNumber evidence="1">2.3.1.-</ecNumber>
    </submittedName>
</protein>
<name>A0ABT8R8R7_9BACT</name>
<comment type="caution">
    <text evidence="1">The sequence shown here is derived from an EMBL/GenBank/DDBJ whole genome shotgun (WGS) entry which is preliminary data.</text>
</comment>
<dbReference type="Pfam" id="PF00132">
    <property type="entry name" value="Hexapep"/>
    <property type="match status" value="1"/>
</dbReference>
<proteinExistence type="predicted"/>
<reference evidence="1" key="1">
    <citation type="submission" date="2023-07" db="EMBL/GenBank/DDBJ databases">
        <title>The genome sequence of Rhodocytophaga aerolata KACC 12507.</title>
        <authorList>
            <person name="Zhang X."/>
        </authorList>
    </citation>
    <scope>NUCLEOTIDE SEQUENCE</scope>
    <source>
        <strain evidence="1">KACC 12507</strain>
    </source>
</reference>
<dbReference type="RefSeq" id="WP_302039293.1">
    <property type="nucleotide sequence ID" value="NZ_JAUKPO010000012.1"/>
</dbReference>
<dbReference type="Gene3D" id="2.160.10.10">
    <property type="entry name" value="Hexapeptide repeat proteins"/>
    <property type="match status" value="1"/>
</dbReference>
<dbReference type="InterPro" id="IPR051159">
    <property type="entry name" value="Hexapeptide_acetyltransf"/>
</dbReference>
<keyword evidence="1" id="KW-0012">Acyltransferase</keyword>
<sequence length="216" mass="23352">MSSAIKELLMVEVKKDNSQPKLGLAQLVSTCKRYFVGFLRLLNAKVKLRRCLQVGRMVTVRGNLRVEGKGAIFIGDRVKIWSHITITQISVGDNANLTIGDNTFINTGVVVSVRNQVVIGKNCEIAPQVIIMDNDFHGVENRATPEKPAPVIIEDNVWLATRCTILKGVTIGKGAVVAAGAVVTKDVPPYTLVGGVPAKVIRYLTPSCHTNATGNH</sequence>
<evidence type="ECO:0000313" key="2">
    <source>
        <dbReference type="Proteomes" id="UP001168528"/>
    </source>
</evidence>
<dbReference type="InterPro" id="IPR001451">
    <property type="entry name" value="Hexapep"/>
</dbReference>
<dbReference type="EC" id="2.3.1.-" evidence="1"/>
<dbReference type="CDD" id="cd04647">
    <property type="entry name" value="LbH_MAT_like"/>
    <property type="match status" value="1"/>
</dbReference>
<evidence type="ECO:0000313" key="1">
    <source>
        <dbReference type="EMBL" id="MDO1448491.1"/>
    </source>
</evidence>
<keyword evidence="1" id="KW-0808">Transferase</keyword>
<gene>
    <name evidence="1" type="ORF">Q0590_19600</name>
</gene>
<dbReference type="InterPro" id="IPR011004">
    <property type="entry name" value="Trimer_LpxA-like_sf"/>
</dbReference>
<dbReference type="SUPFAM" id="SSF51161">
    <property type="entry name" value="Trimeric LpxA-like enzymes"/>
    <property type="match status" value="1"/>
</dbReference>
<dbReference type="EMBL" id="JAUKPO010000012">
    <property type="protein sequence ID" value="MDO1448491.1"/>
    <property type="molecule type" value="Genomic_DNA"/>
</dbReference>
<dbReference type="GO" id="GO:0016746">
    <property type="term" value="F:acyltransferase activity"/>
    <property type="evidence" value="ECO:0007669"/>
    <property type="project" value="UniProtKB-KW"/>
</dbReference>
<dbReference type="PANTHER" id="PTHR23416:SF78">
    <property type="entry name" value="LIPOPOLYSACCHARIDE BIOSYNTHESIS O-ACETYL TRANSFERASE WBBJ-RELATED"/>
    <property type="match status" value="1"/>
</dbReference>
<organism evidence="1 2">
    <name type="scientific">Rhodocytophaga aerolata</name>
    <dbReference type="NCBI Taxonomy" id="455078"/>
    <lineage>
        <taxon>Bacteria</taxon>
        <taxon>Pseudomonadati</taxon>
        <taxon>Bacteroidota</taxon>
        <taxon>Cytophagia</taxon>
        <taxon>Cytophagales</taxon>
        <taxon>Rhodocytophagaceae</taxon>
        <taxon>Rhodocytophaga</taxon>
    </lineage>
</organism>
<dbReference type="Proteomes" id="UP001168528">
    <property type="component" value="Unassembled WGS sequence"/>
</dbReference>
<keyword evidence="2" id="KW-1185">Reference proteome</keyword>